<feature type="domain" description="Alliinase C-terminal" evidence="6">
    <location>
        <begin position="92"/>
        <end position="444"/>
    </location>
</feature>
<dbReference type="EMBL" id="BPVZ01000137">
    <property type="protein sequence ID" value="GKV39865.1"/>
    <property type="molecule type" value="Genomic_DNA"/>
</dbReference>
<gene>
    <name evidence="7" type="ORF">SLEP1_g47570</name>
</gene>
<dbReference type="Pfam" id="PF04864">
    <property type="entry name" value="Alliinase_C"/>
    <property type="match status" value="1"/>
</dbReference>
<dbReference type="GO" id="GO:0008483">
    <property type="term" value="F:transaminase activity"/>
    <property type="evidence" value="ECO:0007669"/>
    <property type="project" value="UniProtKB-KW"/>
</dbReference>
<dbReference type="Gene3D" id="3.90.1150.10">
    <property type="entry name" value="Aspartate Aminotransferase, domain 1"/>
    <property type="match status" value="1"/>
</dbReference>
<reference evidence="7 8" key="1">
    <citation type="journal article" date="2021" name="Commun. Biol.">
        <title>The genome of Shorea leprosula (Dipterocarpaceae) highlights the ecological relevance of drought in aseasonal tropical rainforests.</title>
        <authorList>
            <person name="Ng K.K.S."/>
            <person name="Kobayashi M.J."/>
            <person name="Fawcett J.A."/>
            <person name="Hatakeyama M."/>
            <person name="Paape T."/>
            <person name="Ng C.H."/>
            <person name="Ang C.C."/>
            <person name="Tnah L.H."/>
            <person name="Lee C.T."/>
            <person name="Nishiyama T."/>
            <person name="Sese J."/>
            <person name="O'Brien M.J."/>
            <person name="Copetti D."/>
            <person name="Mohd Noor M.I."/>
            <person name="Ong R.C."/>
            <person name="Putra M."/>
            <person name="Sireger I.Z."/>
            <person name="Indrioko S."/>
            <person name="Kosugi Y."/>
            <person name="Izuno A."/>
            <person name="Isagi Y."/>
            <person name="Lee S.L."/>
            <person name="Shimizu K.K."/>
        </authorList>
    </citation>
    <scope>NUCLEOTIDE SEQUENCE [LARGE SCALE GENOMIC DNA]</scope>
    <source>
        <strain evidence="7">214</strain>
    </source>
</reference>
<feature type="domain" description="Alliinase EGF-like" evidence="5">
    <location>
        <begin position="42"/>
        <end position="90"/>
    </location>
</feature>
<evidence type="ECO:0000259" key="5">
    <source>
        <dbReference type="Pfam" id="PF04863"/>
    </source>
</evidence>
<dbReference type="InterPro" id="IPR050478">
    <property type="entry name" value="Ethylene_sulfur-biosynth"/>
</dbReference>
<dbReference type="GO" id="GO:0006520">
    <property type="term" value="P:amino acid metabolic process"/>
    <property type="evidence" value="ECO:0007669"/>
    <property type="project" value="TreeGrafter"/>
</dbReference>
<evidence type="ECO:0000259" key="6">
    <source>
        <dbReference type="Pfam" id="PF04864"/>
    </source>
</evidence>
<dbReference type="GO" id="GO:0016846">
    <property type="term" value="F:carbon-sulfur lyase activity"/>
    <property type="evidence" value="ECO:0007669"/>
    <property type="project" value="InterPro"/>
</dbReference>
<dbReference type="InterPro" id="IPR006948">
    <property type="entry name" value="Alliinase_C"/>
</dbReference>
<keyword evidence="4" id="KW-0663">Pyridoxal phosphate</keyword>
<evidence type="ECO:0000256" key="1">
    <source>
        <dbReference type="ARBA" id="ARBA00001933"/>
    </source>
</evidence>
<evidence type="ECO:0000313" key="8">
    <source>
        <dbReference type="Proteomes" id="UP001054252"/>
    </source>
</evidence>
<evidence type="ECO:0000256" key="3">
    <source>
        <dbReference type="ARBA" id="ARBA00022576"/>
    </source>
</evidence>
<evidence type="ECO:0000313" key="7">
    <source>
        <dbReference type="EMBL" id="GKV39865.1"/>
    </source>
</evidence>
<dbReference type="Gene3D" id="3.40.640.10">
    <property type="entry name" value="Type I PLP-dependent aspartate aminotransferase-like (Major domain)"/>
    <property type="match status" value="1"/>
</dbReference>
<dbReference type="InterPro" id="IPR006947">
    <property type="entry name" value="EGF_alliinase"/>
</dbReference>
<accession>A0AAV5LQX5</accession>
<dbReference type="InterPro" id="IPR015421">
    <property type="entry name" value="PyrdxlP-dep_Trfase_major"/>
</dbReference>
<sequence length="493" mass="56021">MDKAQNILFSLFLCFSLVPNLLYISTLYLKPGRRPELDGKDAAEVRAVASIWCSGHGRAFLDGFSIDGKLICECNACYRGHDCSELLPACVVDADNGDPLFLEPFWVQHAANGTIAVPGWHRISHHFNDGLLISNELKTRIRKLHEVTGNAVTKERFIIFWSWCNPTSQCCSAVHALLSSDPSLSRVVASTPHYPEQMEFFNSSGYKFDGDTFLYNNQIDSEGNFIEFVTSPNNPDGQLKKGVLRGPFMKRIHDLAYYWPHYTAIPAPADEDLMIFTLSKLTGHAGSRFGWAIIKDEFVYQRMLTYMLLSTYGVSRETQLRVLKLLNGVLESKGRELFYFEYQTIRNRWKQLSRILSMSKLFSVQELDPLLYCSYYEKLRGPSPAFARLKCEREEDENCNAVLKSVNVTGRNGSLFSAKSRSVHLSLVKGQDDFDLLLERMEMLVSEDKSSKTREQSESIANVSVWNASYHLEGFASEFKERSEGLLDFDSIL</sequence>
<dbReference type="InterPro" id="IPR037029">
    <property type="entry name" value="Alliinase_N_sf"/>
</dbReference>
<name>A0AAV5LQX5_9ROSI</name>
<comment type="cofactor">
    <cofactor evidence="1">
        <name>pyridoxal 5'-phosphate</name>
        <dbReference type="ChEBI" id="CHEBI:597326"/>
    </cofactor>
</comment>
<protein>
    <recommendedName>
        <fullName evidence="9">Alliinase</fullName>
    </recommendedName>
</protein>
<dbReference type="PANTHER" id="PTHR43795:SF56">
    <property type="entry name" value="TRYPTOPHAN AMINOTRANSFERASE-RELATED PROTEIN 4-LIKE"/>
    <property type="match status" value="1"/>
</dbReference>
<comment type="similarity">
    <text evidence="2">Belongs to the alliinase family.</text>
</comment>
<dbReference type="Pfam" id="PF04863">
    <property type="entry name" value="EGF_alliinase"/>
    <property type="match status" value="1"/>
</dbReference>
<evidence type="ECO:0000256" key="2">
    <source>
        <dbReference type="ARBA" id="ARBA00006312"/>
    </source>
</evidence>
<evidence type="ECO:0008006" key="9">
    <source>
        <dbReference type="Google" id="ProtNLM"/>
    </source>
</evidence>
<dbReference type="SUPFAM" id="SSF53383">
    <property type="entry name" value="PLP-dependent transferases"/>
    <property type="match status" value="1"/>
</dbReference>
<dbReference type="Gene3D" id="2.10.25.30">
    <property type="entry name" value="EGF-like, alliinase"/>
    <property type="match status" value="1"/>
</dbReference>
<dbReference type="PANTHER" id="PTHR43795">
    <property type="entry name" value="BIFUNCTIONAL ASPARTATE AMINOTRANSFERASE AND GLUTAMATE/ASPARTATE-PREPHENATE AMINOTRANSFERASE-RELATED"/>
    <property type="match status" value="1"/>
</dbReference>
<organism evidence="7 8">
    <name type="scientific">Rubroshorea leprosula</name>
    <dbReference type="NCBI Taxonomy" id="152421"/>
    <lineage>
        <taxon>Eukaryota</taxon>
        <taxon>Viridiplantae</taxon>
        <taxon>Streptophyta</taxon>
        <taxon>Embryophyta</taxon>
        <taxon>Tracheophyta</taxon>
        <taxon>Spermatophyta</taxon>
        <taxon>Magnoliopsida</taxon>
        <taxon>eudicotyledons</taxon>
        <taxon>Gunneridae</taxon>
        <taxon>Pentapetalae</taxon>
        <taxon>rosids</taxon>
        <taxon>malvids</taxon>
        <taxon>Malvales</taxon>
        <taxon>Dipterocarpaceae</taxon>
        <taxon>Rubroshorea</taxon>
    </lineage>
</organism>
<dbReference type="InterPro" id="IPR015422">
    <property type="entry name" value="PyrdxlP-dep_Trfase_small"/>
</dbReference>
<dbReference type="Proteomes" id="UP001054252">
    <property type="component" value="Unassembled WGS sequence"/>
</dbReference>
<keyword evidence="3" id="KW-0032">Aminotransferase</keyword>
<comment type="caution">
    <text evidence="7">The sequence shown here is derived from an EMBL/GenBank/DDBJ whole genome shotgun (WGS) entry which is preliminary data.</text>
</comment>
<keyword evidence="3" id="KW-0808">Transferase</keyword>
<dbReference type="AlphaFoldDB" id="A0AAV5LQX5"/>
<evidence type="ECO:0000256" key="4">
    <source>
        <dbReference type="ARBA" id="ARBA00022898"/>
    </source>
</evidence>
<proteinExistence type="inferred from homology"/>
<dbReference type="InterPro" id="IPR015424">
    <property type="entry name" value="PyrdxlP-dep_Trfase"/>
</dbReference>
<keyword evidence="8" id="KW-1185">Reference proteome</keyword>